<name>A0A1D7UU43_9LEPT</name>
<protein>
    <submittedName>
        <fullName evidence="1">Uncharacterized protein</fullName>
    </submittedName>
</protein>
<keyword evidence="2" id="KW-1185">Reference proteome</keyword>
<sequence>MKRELDLEQRCRQLVGLKIQTVQYYGRFRTFEKSHGVSKAVYWITAEGEIFRFSFEDEFSLRWGFGISVKKVNRIFPDDREEEFQDVSSLWKNPFEIVDVRLHWRYIGDSHRVLWHHYNRSDYPQDIELFLSDGERVFIGVTEILNQSECKLFTNHLTVFFDSEQKERFYENALKW</sequence>
<organism evidence="1 2">
    <name type="scientific">Leptospira tipperaryensis</name>
    <dbReference type="NCBI Taxonomy" id="2564040"/>
    <lineage>
        <taxon>Bacteria</taxon>
        <taxon>Pseudomonadati</taxon>
        <taxon>Spirochaetota</taxon>
        <taxon>Spirochaetia</taxon>
        <taxon>Leptospirales</taxon>
        <taxon>Leptospiraceae</taxon>
        <taxon>Leptospira</taxon>
    </lineage>
</organism>
<dbReference type="EMBL" id="CP015217">
    <property type="protein sequence ID" value="AOP33064.1"/>
    <property type="molecule type" value="Genomic_DNA"/>
</dbReference>
<dbReference type="OrthoDB" id="339435at2"/>
<dbReference type="RefSeq" id="WP_069606308.1">
    <property type="nucleotide sequence ID" value="NZ_CP015217.1"/>
</dbReference>
<evidence type="ECO:0000313" key="1">
    <source>
        <dbReference type="EMBL" id="AOP33064.1"/>
    </source>
</evidence>
<evidence type="ECO:0000313" key="2">
    <source>
        <dbReference type="Proteomes" id="UP000094197"/>
    </source>
</evidence>
<dbReference type="KEGG" id="laj:A0128_03835"/>
<dbReference type="Proteomes" id="UP000094197">
    <property type="component" value="Chromosome 1"/>
</dbReference>
<reference evidence="1 2" key="1">
    <citation type="submission" date="2016-04" db="EMBL/GenBank/DDBJ databases">
        <title>Complete genome seqeunce of Leptospira alstonii serovar Room22.</title>
        <authorList>
            <person name="Nally J.E."/>
            <person name="Bayles D.O."/>
            <person name="Hurley D."/>
            <person name="Fanning S."/>
            <person name="McMahon B.J."/>
            <person name="Arent Z."/>
        </authorList>
    </citation>
    <scope>NUCLEOTIDE SEQUENCE [LARGE SCALE GENOMIC DNA]</scope>
    <source>
        <strain evidence="1 2">GWTS #1</strain>
    </source>
</reference>
<proteinExistence type="predicted"/>
<gene>
    <name evidence="1" type="ORF">A0128_03835</name>
</gene>
<dbReference type="AlphaFoldDB" id="A0A1D7UU43"/>
<accession>A0A1D7UU43</accession>